<gene>
    <name evidence="2" type="ORF">WS71_15065</name>
</gene>
<protein>
    <submittedName>
        <fullName evidence="2">Uncharacterized protein</fullName>
    </submittedName>
</protein>
<dbReference type="AlphaFoldDB" id="A0A1B4FYI4"/>
<dbReference type="EMBL" id="CP013389">
    <property type="protein sequence ID" value="AOJ08739.1"/>
    <property type="molecule type" value="Genomic_DNA"/>
</dbReference>
<dbReference type="Proteomes" id="UP000067711">
    <property type="component" value="Chromosome 1"/>
</dbReference>
<evidence type="ECO:0000313" key="2">
    <source>
        <dbReference type="EMBL" id="AOJ08739.1"/>
    </source>
</evidence>
<feature type="compositionally biased region" description="Low complexity" evidence="1">
    <location>
        <begin position="73"/>
        <end position="95"/>
    </location>
</feature>
<feature type="region of interest" description="Disordered" evidence="1">
    <location>
        <begin position="65"/>
        <end position="95"/>
    </location>
</feature>
<proteinExistence type="predicted"/>
<reference evidence="2 3" key="1">
    <citation type="submission" date="2015-12" db="EMBL/GenBank/DDBJ databases">
        <title>Diversity of Burkholderia near neighbor genomes.</title>
        <authorList>
            <person name="Sahl J."/>
            <person name="Wagner D."/>
            <person name="Keim P."/>
        </authorList>
    </citation>
    <scope>NUCLEOTIDE SEQUENCE [LARGE SCALE GENOMIC DNA]</scope>
    <source>
        <strain evidence="2 3">BDU8</strain>
    </source>
</reference>
<accession>A0A1B4FYI4</accession>
<evidence type="ECO:0000256" key="1">
    <source>
        <dbReference type="SAM" id="MobiDB-lite"/>
    </source>
</evidence>
<evidence type="ECO:0000313" key="3">
    <source>
        <dbReference type="Proteomes" id="UP000067711"/>
    </source>
</evidence>
<sequence length="95" mass="10693">MSNPYALQPTKAFWRPAVGDVNPMEISDLWRPKYPIGKHEPIATLGSSFAQHISRALMQAGYRWLDSEPPPKRSSTTTTTASFRRASATSTRRRC</sequence>
<name>A0A1B4FYI4_9BURK</name>
<organism evidence="2 3">
    <name type="scientific">Burkholderia mayonis</name>
    <dbReference type="NCBI Taxonomy" id="1385591"/>
    <lineage>
        <taxon>Bacteria</taxon>
        <taxon>Pseudomonadati</taxon>
        <taxon>Pseudomonadota</taxon>
        <taxon>Betaproteobacteria</taxon>
        <taxon>Burkholderiales</taxon>
        <taxon>Burkholderiaceae</taxon>
        <taxon>Burkholderia</taxon>
        <taxon>pseudomallei group</taxon>
    </lineage>
</organism>